<dbReference type="Proteomes" id="UP000230605">
    <property type="component" value="Chromosome 3"/>
</dbReference>
<protein>
    <submittedName>
        <fullName evidence="2">Uncharacterized protein</fullName>
    </submittedName>
</protein>
<evidence type="ECO:0000313" key="2">
    <source>
        <dbReference type="EMBL" id="PIB00147.1"/>
    </source>
</evidence>
<keyword evidence="5" id="KW-1185">Reference proteome</keyword>
<proteinExistence type="predicted"/>
<feature type="region of interest" description="Disordered" evidence="1">
    <location>
        <begin position="228"/>
        <end position="267"/>
    </location>
</feature>
<dbReference type="EMBL" id="CP134186">
    <property type="protein sequence ID" value="WPB00703.1"/>
    <property type="molecule type" value="Genomic_DNA"/>
</dbReference>
<organism evidence="2 4">
    <name type="scientific">Cercospora beticola</name>
    <name type="common">Sugarbeet leaf spot fungus</name>
    <dbReference type="NCBI Taxonomy" id="122368"/>
    <lineage>
        <taxon>Eukaryota</taxon>
        <taxon>Fungi</taxon>
        <taxon>Dikarya</taxon>
        <taxon>Ascomycota</taxon>
        <taxon>Pezizomycotina</taxon>
        <taxon>Dothideomycetes</taxon>
        <taxon>Dothideomycetidae</taxon>
        <taxon>Mycosphaerellales</taxon>
        <taxon>Mycosphaerellaceae</taxon>
        <taxon>Cercospora</taxon>
    </lineage>
</organism>
<sequence>MVEILKFWGPASMDESPPPDNYTILLHRMFPSAAFVNRAFYAAARAQLPPLLTFTPGKRYVLPPPGTKAMEAPEGPDDSISATLEKSFHVSPQELQKIRRFAIRWAKYTVRNEYNPPQFRQSFYSFRGHFEALAKILHPKCIVEVHEVAEQWHKDFFLKAIDDSDTPGPDFGHCTSDVVPEDSDDDASYSDDELLENICSTTKFIRTTRRIDRTIAVKELETGDWRADSAATLPHSSHLPIGTSGSRTERDSSVGEQPSPHRRDGYH</sequence>
<dbReference type="EMBL" id="LKMD01000101">
    <property type="protein sequence ID" value="PIB00147.1"/>
    <property type="molecule type" value="Genomic_DNA"/>
</dbReference>
<evidence type="ECO:0000256" key="1">
    <source>
        <dbReference type="SAM" id="MobiDB-lite"/>
    </source>
</evidence>
<feature type="compositionally biased region" description="Acidic residues" evidence="1">
    <location>
        <begin position="179"/>
        <end position="190"/>
    </location>
</feature>
<feature type="compositionally biased region" description="Basic and acidic residues" evidence="1">
    <location>
        <begin position="247"/>
        <end position="267"/>
    </location>
</feature>
<dbReference type="OrthoDB" id="10416077at2759"/>
<dbReference type="AlphaFoldDB" id="A0A2G5I5R3"/>
<feature type="region of interest" description="Disordered" evidence="1">
    <location>
        <begin position="169"/>
        <end position="190"/>
    </location>
</feature>
<evidence type="ECO:0000313" key="5">
    <source>
        <dbReference type="Proteomes" id="UP001302367"/>
    </source>
</evidence>
<name>A0A2G5I5R3_CERBT</name>
<accession>A0A2G5I5R3</accession>
<dbReference type="Proteomes" id="UP001302367">
    <property type="component" value="Chromosome 3"/>
</dbReference>
<evidence type="ECO:0000313" key="4">
    <source>
        <dbReference type="Proteomes" id="UP000230605"/>
    </source>
</evidence>
<reference evidence="3 5" key="2">
    <citation type="submission" date="2023-09" db="EMBL/GenBank/DDBJ databases">
        <title>Complete-Gapless Cercospora beticola genome.</title>
        <authorList>
            <person name="Wyatt N.A."/>
            <person name="Spanner R.E."/>
            <person name="Bolton M.D."/>
        </authorList>
    </citation>
    <scope>NUCLEOTIDE SEQUENCE [LARGE SCALE GENOMIC DNA]</scope>
    <source>
        <strain evidence="3">Cb09-40</strain>
    </source>
</reference>
<reference evidence="2 4" key="1">
    <citation type="submission" date="2015-10" db="EMBL/GenBank/DDBJ databases">
        <title>The cercosporin biosynthetic gene cluster was horizontally transferred to several fungal lineages and shown to be expanded in Cercospora beticola based on microsynteny with recipient genomes.</title>
        <authorList>
            <person name="De Jonge R."/>
            <person name="Ebert M.K."/>
            <person name="Suttle J.C."/>
            <person name="Jurick Ii W.M."/>
            <person name="Secor G.A."/>
            <person name="Thomma B.P."/>
            <person name="Van De Peer Y."/>
            <person name="Bolton M.D."/>
        </authorList>
    </citation>
    <scope>NUCLEOTIDE SEQUENCE [LARGE SCALE GENOMIC DNA]</scope>
    <source>
        <strain evidence="2 4">09-40</strain>
    </source>
</reference>
<gene>
    <name evidence="2" type="ORF">CB0940_03529</name>
    <name evidence="3" type="ORF">RHO25_005323</name>
</gene>
<evidence type="ECO:0000313" key="3">
    <source>
        <dbReference type="EMBL" id="WPB00703.1"/>
    </source>
</evidence>